<dbReference type="InParanoid" id="A0A2P5AHE9"/>
<dbReference type="Proteomes" id="UP000237000">
    <property type="component" value="Unassembled WGS sequence"/>
</dbReference>
<feature type="signal peptide" evidence="2">
    <location>
        <begin position="1"/>
        <end position="21"/>
    </location>
</feature>
<feature type="region of interest" description="Disordered" evidence="1">
    <location>
        <begin position="35"/>
        <end position="114"/>
    </location>
</feature>
<evidence type="ECO:0000256" key="2">
    <source>
        <dbReference type="SAM" id="SignalP"/>
    </source>
</evidence>
<evidence type="ECO:0000256" key="1">
    <source>
        <dbReference type="SAM" id="MobiDB-lite"/>
    </source>
</evidence>
<dbReference type="AlphaFoldDB" id="A0A2P5AHE9"/>
<name>A0A2P5AHE9_TREOI</name>
<reference evidence="4" key="1">
    <citation type="submission" date="2016-06" db="EMBL/GenBank/DDBJ databases">
        <title>Parallel loss of symbiosis genes in relatives of nitrogen-fixing non-legume Parasponia.</title>
        <authorList>
            <person name="Van Velzen R."/>
            <person name="Holmer R."/>
            <person name="Bu F."/>
            <person name="Rutten L."/>
            <person name="Van Zeijl A."/>
            <person name="Liu W."/>
            <person name="Santuari L."/>
            <person name="Cao Q."/>
            <person name="Sharma T."/>
            <person name="Shen D."/>
            <person name="Roswanjaya Y."/>
            <person name="Wardhani T."/>
            <person name="Kalhor M.S."/>
            <person name="Jansen J."/>
            <person name="Van den Hoogen J."/>
            <person name="Gungor B."/>
            <person name="Hartog M."/>
            <person name="Hontelez J."/>
            <person name="Verver J."/>
            <person name="Yang W.-C."/>
            <person name="Schijlen E."/>
            <person name="Repin R."/>
            <person name="Schilthuizen M."/>
            <person name="Schranz E."/>
            <person name="Heidstra R."/>
            <person name="Miyata K."/>
            <person name="Fedorova E."/>
            <person name="Kohlen W."/>
            <person name="Bisseling T."/>
            <person name="Smit S."/>
            <person name="Geurts R."/>
        </authorList>
    </citation>
    <scope>NUCLEOTIDE SEQUENCE [LARGE SCALE GENOMIC DNA]</scope>
    <source>
        <strain evidence="4">cv. RG33-2</strain>
    </source>
</reference>
<protein>
    <submittedName>
        <fullName evidence="3">Uncharacterized protein</fullName>
    </submittedName>
</protein>
<feature type="chain" id="PRO_5015174780" evidence="2">
    <location>
        <begin position="22"/>
        <end position="114"/>
    </location>
</feature>
<sequence>MNRGLVVIAIVMTLLCIQSNAKRFLLDEVKKEKNDITKDDGANLQAVNSDPYGKPATGSVDEANNENHISNSSASNNINHDDYNESYGNSSNPSGATPDSHHIYTGNCKTRTRC</sequence>
<proteinExistence type="predicted"/>
<dbReference type="OrthoDB" id="10332033at2759"/>
<keyword evidence="2" id="KW-0732">Signal</keyword>
<feature type="compositionally biased region" description="Low complexity" evidence="1">
    <location>
        <begin position="66"/>
        <end position="78"/>
    </location>
</feature>
<gene>
    <name evidence="3" type="ORF">TorRG33x02_350370</name>
</gene>
<evidence type="ECO:0000313" key="4">
    <source>
        <dbReference type="Proteomes" id="UP000237000"/>
    </source>
</evidence>
<feature type="compositionally biased region" description="Polar residues" evidence="1">
    <location>
        <begin position="86"/>
        <end position="97"/>
    </location>
</feature>
<dbReference type="EMBL" id="JXTC01000856">
    <property type="protein sequence ID" value="PON35950.1"/>
    <property type="molecule type" value="Genomic_DNA"/>
</dbReference>
<accession>A0A2P5AHE9</accession>
<organism evidence="3 4">
    <name type="scientific">Trema orientale</name>
    <name type="common">Charcoal tree</name>
    <name type="synonym">Celtis orientalis</name>
    <dbReference type="NCBI Taxonomy" id="63057"/>
    <lineage>
        <taxon>Eukaryota</taxon>
        <taxon>Viridiplantae</taxon>
        <taxon>Streptophyta</taxon>
        <taxon>Embryophyta</taxon>
        <taxon>Tracheophyta</taxon>
        <taxon>Spermatophyta</taxon>
        <taxon>Magnoliopsida</taxon>
        <taxon>eudicotyledons</taxon>
        <taxon>Gunneridae</taxon>
        <taxon>Pentapetalae</taxon>
        <taxon>rosids</taxon>
        <taxon>fabids</taxon>
        <taxon>Rosales</taxon>
        <taxon>Cannabaceae</taxon>
        <taxon>Trema</taxon>
    </lineage>
</organism>
<keyword evidence="4" id="KW-1185">Reference proteome</keyword>
<comment type="caution">
    <text evidence="3">The sequence shown here is derived from an EMBL/GenBank/DDBJ whole genome shotgun (WGS) entry which is preliminary data.</text>
</comment>
<evidence type="ECO:0000313" key="3">
    <source>
        <dbReference type="EMBL" id="PON35950.1"/>
    </source>
</evidence>